<gene>
    <name evidence="1" type="ORF">A6A40_02015</name>
</gene>
<protein>
    <submittedName>
        <fullName evidence="1">Uncharacterized protein</fullName>
    </submittedName>
</protein>
<reference evidence="1 2" key="1">
    <citation type="journal article" date="2013" name="Int. J. Syst. Evol. Microbiol.">
        <title>Azospirillum humicireducens sp. nov., a nitrogen-fixing bacterium isolated from a microbial fuel cell.</title>
        <authorList>
            <person name="Zhou S."/>
            <person name="Han L."/>
            <person name="Wang Y."/>
            <person name="Yang G."/>
            <person name="Zhuang L."/>
            <person name="Hu P."/>
        </authorList>
    </citation>
    <scope>NUCLEOTIDE SEQUENCE [LARGE SCALE GENOMIC DNA]</scope>
    <source>
        <strain evidence="1 2">SgZ-5</strain>
    </source>
</reference>
<dbReference type="OrthoDB" id="7306900at2"/>
<evidence type="ECO:0000313" key="1">
    <source>
        <dbReference type="EMBL" id="ANC90774.1"/>
    </source>
</evidence>
<keyword evidence="2" id="KW-1185">Reference proteome</keyword>
<evidence type="ECO:0000313" key="2">
    <source>
        <dbReference type="Proteomes" id="UP000077405"/>
    </source>
</evidence>
<proteinExistence type="predicted"/>
<dbReference type="KEGG" id="ahu:A6A40_02015"/>
<organism evidence="1 2">
    <name type="scientific">Azospirillum humicireducens</name>
    <dbReference type="NCBI Taxonomy" id="1226968"/>
    <lineage>
        <taxon>Bacteria</taxon>
        <taxon>Pseudomonadati</taxon>
        <taxon>Pseudomonadota</taxon>
        <taxon>Alphaproteobacteria</taxon>
        <taxon>Rhodospirillales</taxon>
        <taxon>Azospirillaceae</taxon>
        <taxon>Azospirillum</taxon>
    </lineage>
</organism>
<dbReference type="STRING" id="1226968.A6A40_02015"/>
<accession>A0A160JE83</accession>
<dbReference type="AlphaFoldDB" id="A0A160JE83"/>
<dbReference type="EMBL" id="CP015285">
    <property type="protein sequence ID" value="ANC90774.1"/>
    <property type="molecule type" value="Genomic_DNA"/>
</dbReference>
<dbReference type="RefSeq" id="WP_063633883.1">
    <property type="nucleotide sequence ID" value="NZ_CP015285.1"/>
</dbReference>
<sequence length="77" mass="8279">MAANAWFGRRLTGGAMRAALREHRRANARKRALTRDVARLMLVASVLVLGVLAVEIGRKAVTIISHGATQNSVELTG</sequence>
<dbReference type="Proteomes" id="UP000077405">
    <property type="component" value="Chromosome"/>
</dbReference>
<name>A0A160JE83_9PROT</name>